<proteinExistence type="predicted"/>
<sequence>MPSFRAILRISGLRPGNAPESVLATAVETLGSIHLVEANQLDVVRGVPQISLRFTVQAARYDDENRQACNAGASVRHAVESVAVTGPVTVTRRIRGKWVPISAVAGP</sequence>
<name>A0A931CRH9_9MICC</name>
<dbReference type="AlphaFoldDB" id="A0A931CRH9"/>
<evidence type="ECO:0000313" key="2">
    <source>
        <dbReference type="Proteomes" id="UP000655366"/>
    </source>
</evidence>
<gene>
    <name evidence="1" type="ORF">IV500_12085</name>
</gene>
<organism evidence="1 2">
    <name type="scientific">Arthrobacter terrae</name>
    <dbReference type="NCBI Taxonomy" id="2935737"/>
    <lineage>
        <taxon>Bacteria</taxon>
        <taxon>Bacillati</taxon>
        <taxon>Actinomycetota</taxon>
        <taxon>Actinomycetes</taxon>
        <taxon>Micrococcales</taxon>
        <taxon>Micrococcaceae</taxon>
        <taxon>Arthrobacter</taxon>
    </lineage>
</organism>
<dbReference type="EMBL" id="JADNYM010000014">
    <property type="protein sequence ID" value="MBG0740119.1"/>
    <property type="molecule type" value="Genomic_DNA"/>
</dbReference>
<comment type="caution">
    <text evidence="1">The sequence shown here is derived from an EMBL/GenBank/DDBJ whole genome shotgun (WGS) entry which is preliminary data.</text>
</comment>
<reference evidence="1 2" key="1">
    <citation type="submission" date="2020-11" db="EMBL/GenBank/DDBJ databases">
        <title>Arthrobacter antarcticus sp. nov., isolated from Antarctic Soil.</title>
        <authorList>
            <person name="Li J."/>
        </authorList>
    </citation>
    <scope>NUCLEOTIDE SEQUENCE [LARGE SCALE GENOMIC DNA]</scope>
    <source>
        <strain evidence="1 2">Z1-20</strain>
    </source>
</reference>
<protein>
    <submittedName>
        <fullName evidence="1">Uncharacterized protein</fullName>
    </submittedName>
</protein>
<keyword evidence="2" id="KW-1185">Reference proteome</keyword>
<dbReference type="RefSeq" id="WP_196397062.1">
    <property type="nucleotide sequence ID" value="NZ_JADNYM010000014.1"/>
</dbReference>
<evidence type="ECO:0000313" key="1">
    <source>
        <dbReference type="EMBL" id="MBG0740119.1"/>
    </source>
</evidence>
<dbReference type="Proteomes" id="UP000655366">
    <property type="component" value="Unassembled WGS sequence"/>
</dbReference>
<accession>A0A931CRH9</accession>